<dbReference type="InterPro" id="IPR028082">
    <property type="entry name" value="Peripla_BP_I"/>
</dbReference>
<dbReference type="Gene3D" id="3.40.50.2300">
    <property type="match status" value="2"/>
</dbReference>
<dbReference type="EMBL" id="JAOQIO010000084">
    <property type="protein sequence ID" value="MCU6794638.1"/>
    <property type="molecule type" value="Genomic_DNA"/>
</dbReference>
<dbReference type="Proteomes" id="UP001652445">
    <property type="component" value="Unassembled WGS sequence"/>
</dbReference>
<sequence>MSTLSSIKDIAKLAQVSQGTASLVLNGKGTALRISAATQQRILEAARALNYSPNISARRLRSGGETVAPIIALFWTMDTRASLIGRYLKGIQESLHAQETEYELLVQPYVGGRIQDVKSLVTGTRFNGAIIANATDEDEAFLQTTPLLVPVVLYQRYSDKFCTINVDNEHTGQEVARLFTSRGHTHAGVIVPRVSSRAIQYRKQGFIDKAAALGLSINPVHITEGEFSEEGGYQAAQALLHASEDRPTALFVLSDQMAVGVLAALREAGVRVPEDIELVGHDDNEIARFTVPPLTTIHFPVEEMAKACFQMIVDVLHHQVVPPAARMFEPHLVIRQSCGEFNSR</sequence>
<keyword evidence="4" id="KW-0804">Transcription</keyword>
<dbReference type="SUPFAM" id="SSF53822">
    <property type="entry name" value="Periplasmic binding protein-like I"/>
    <property type="match status" value="1"/>
</dbReference>
<feature type="domain" description="HTH lacI-type" evidence="5">
    <location>
        <begin position="5"/>
        <end position="62"/>
    </location>
</feature>
<proteinExistence type="predicted"/>
<keyword evidence="3" id="KW-0238">DNA-binding</keyword>
<dbReference type="PANTHER" id="PTHR30146:SF148">
    <property type="entry name" value="HTH-TYPE TRANSCRIPTIONAL REPRESSOR PURR-RELATED"/>
    <property type="match status" value="1"/>
</dbReference>
<evidence type="ECO:0000313" key="7">
    <source>
        <dbReference type="Proteomes" id="UP001652445"/>
    </source>
</evidence>
<dbReference type="PANTHER" id="PTHR30146">
    <property type="entry name" value="LACI-RELATED TRANSCRIPTIONAL REPRESSOR"/>
    <property type="match status" value="1"/>
</dbReference>
<keyword evidence="1" id="KW-0678">Repressor</keyword>
<dbReference type="PROSITE" id="PS00356">
    <property type="entry name" value="HTH_LACI_1"/>
    <property type="match status" value="1"/>
</dbReference>
<organism evidence="6 7">
    <name type="scientific">Paenibacillus baimaensis</name>
    <dbReference type="NCBI Taxonomy" id="2982185"/>
    <lineage>
        <taxon>Bacteria</taxon>
        <taxon>Bacillati</taxon>
        <taxon>Bacillota</taxon>
        <taxon>Bacilli</taxon>
        <taxon>Bacillales</taxon>
        <taxon>Paenibacillaceae</taxon>
        <taxon>Paenibacillus</taxon>
    </lineage>
</organism>
<comment type="caution">
    <text evidence="6">The sequence shown here is derived from an EMBL/GenBank/DDBJ whole genome shotgun (WGS) entry which is preliminary data.</text>
</comment>
<keyword evidence="7" id="KW-1185">Reference proteome</keyword>
<dbReference type="Pfam" id="PF00356">
    <property type="entry name" value="LacI"/>
    <property type="match status" value="1"/>
</dbReference>
<dbReference type="InterPro" id="IPR010982">
    <property type="entry name" value="Lambda_DNA-bd_dom_sf"/>
</dbReference>
<dbReference type="InterPro" id="IPR046335">
    <property type="entry name" value="LacI/GalR-like_sensor"/>
</dbReference>
<gene>
    <name evidence="6" type="ORF">OB236_21240</name>
</gene>
<dbReference type="Pfam" id="PF13377">
    <property type="entry name" value="Peripla_BP_3"/>
    <property type="match status" value="1"/>
</dbReference>
<evidence type="ECO:0000256" key="2">
    <source>
        <dbReference type="ARBA" id="ARBA00023015"/>
    </source>
</evidence>
<dbReference type="RefSeq" id="WP_262685759.1">
    <property type="nucleotide sequence ID" value="NZ_JAOQIO010000084.1"/>
</dbReference>
<dbReference type="InterPro" id="IPR000843">
    <property type="entry name" value="HTH_LacI"/>
</dbReference>
<dbReference type="Gene3D" id="1.10.260.40">
    <property type="entry name" value="lambda repressor-like DNA-binding domains"/>
    <property type="match status" value="1"/>
</dbReference>
<evidence type="ECO:0000256" key="1">
    <source>
        <dbReference type="ARBA" id="ARBA00022491"/>
    </source>
</evidence>
<evidence type="ECO:0000256" key="3">
    <source>
        <dbReference type="ARBA" id="ARBA00023125"/>
    </source>
</evidence>
<dbReference type="SMART" id="SM00354">
    <property type="entry name" value="HTH_LACI"/>
    <property type="match status" value="1"/>
</dbReference>
<dbReference type="CDD" id="cd01392">
    <property type="entry name" value="HTH_LacI"/>
    <property type="match status" value="1"/>
</dbReference>
<protein>
    <submittedName>
        <fullName evidence="6">LacI family transcriptional regulator</fullName>
    </submittedName>
</protein>
<keyword evidence="2" id="KW-0805">Transcription regulation</keyword>
<dbReference type="PROSITE" id="PS50932">
    <property type="entry name" value="HTH_LACI_2"/>
    <property type="match status" value="1"/>
</dbReference>
<evidence type="ECO:0000256" key="4">
    <source>
        <dbReference type="ARBA" id="ARBA00023163"/>
    </source>
</evidence>
<name>A0ABT2UJ44_9BACL</name>
<evidence type="ECO:0000313" key="6">
    <source>
        <dbReference type="EMBL" id="MCU6794638.1"/>
    </source>
</evidence>
<reference evidence="6 7" key="1">
    <citation type="submission" date="2022-09" db="EMBL/GenBank/DDBJ databases">
        <authorList>
            <person name="Han X.L."/>
            <person name="Wang Q."/>
            <person name="Lu T."/>
        </authorList>
    </citation>
    <scope>NUCLEOTIDE SEQUENCE [LARGE SCALE GENOMIC DNA]</scope>
    <source>
        <strain evidence="6 7">WQ 127069</strain>
    </source>
</reference>
<accession>A0ABT2UJ44</accession>
<dbReference type="SUPFAM" id="SSF47413">
    <property type="entry name" value="lambda repressor-like DNA-binding domains"/>
    <property type="match status" value="1"/>
</dbReference>
<evidence type="ECO:0000259" key="5">
    <source>
        <dbReference type="PROSITE" id="PS50932"/>
    </source>
</evidence>